<dbReference type="Proteomes" id="UP001550850">
    <property type="component" value="Unassembled WGS sequence"/>
</dbReference>
<accession>A0ABV2YMX6</accession>
<organism evidence="1 2">
    <name type="scientific">Streptomyces fragilis</name>
    <dbReference type="NCBI Taxonomy" id="67301"/>
    <lineage>
        <taxon>Bacteria</taxon>
        <taxon>Bacillati</taxon>
        <taxon>Actinomycetota</taxon>
        <taxon>Actinomycetes</taxon>
        <taxon>Kitasatosporales</taxon>
        <taxon>Streptomycetaceae</taxon>
        <taxon>Streptomyces</taxon>
    </lineage>
</organism>
<dbReference type="RefSeq" id="WP_159105642.1">
    <property type="nucleotide sequence ID" value="NZ_BEVZ01000004.1"/>
</dbReference>
<gene>
    <name evidence="1" type="ORF">AB0E65_23110</name>
</gene>
<sequence>MTTELLALMTAAEQWEEMAGEFVAQEEDYLREVHAVAAGSGQLGEWTGVAAGAARSGFDLTLAEFRAARKEALAVASLLQDAYAQFATLHKRLEAVRKEAEAAGLRVSGRGVVTVDEKTAEPPEPGETCGSVDGWQQRIDNAVRAVDDADRGVAIALRAVTGDGRLGDGTAGGFNAQAVHDVEVYEARAGSELARRMAGGEQLSPAETDELRRLFRDNQNDPAFGRAFLGGLGAEGMLAVASQANGMAHAPGGGDQARGMAEIVSGLSRTLATATRDTDSPWYEQWRSDMQVAGLEQHGSRFAAERLAEERGYQSLVSLMRQGGDFGSQYLADLGDDLIAAERKTDDLWHIKGPITGKDGWFANDPLDGVLGLMSRDPEGAAEYLRDEDRMKYLTADRNWHTLALESPGAPRLEHDADTLDADAHAGFAAALEAAATGVSSASPGAGFVEHTAANEEVFQRSVRHLAGMEDRFPEPLREAMGRIMANHGATVHQVASGFDVDGSPVSQSDLFEVAKQVSRDPQGYAALNVGLHTPMVEGIHRPDQTYPKDSLIQAARTVGFMEEVRAQAVQLESKPPEPPGWAAVANGVAAHIPVVGTEVQAGVDVVTGSWLEGEQTRFEQGLRDDRELDFVARGAQLRALTEAWWQVHGAAEGDPPRELKSQVYSTAGEGRDYARGITGAPR</sequence>
<dbReference type="EMBL" id="JBEZUR010000047">
    <property type="protein sequence ID" value="MEU3557081.1"/>
    <property type="molecule type" value="Genomic_DNA"/>
</dbReference>
<evidence type="ECO:0008006" key="3">
    <source>
        <dbReference type="Google" id="ProtNLM"/>
    </source>
</evidence>
<keyword evidence="2" id="KW-1185">Reference proteome</keyword>
<protein>
    <recommendedName>
        <fullName evidence="3">PE-PGRS family protein</fullName>
    </recommendedName>
</protein>
<name>A0ABV2YMX6_9ACTN</name>
<evidence type="ECO:0000313" key="1">
    <source>
        <dbReference type="EMBL" id="MEU3557081.1"/>
    </source>
</evidence>
<proteinExistence type="predicted"/>
<comment type="caution">
    <text evidence="1">The sequence shown here is derived from an EMBL/GenBank/DDBJ whole genome shotgun (WGS) entry which is preliminary data.</text>
</comment>
<evidence type="ECO:0000313" key="2">
    <source>
        <dbReference type="Proteomes" id="UP001550850"/>
    </source>
</evidence>
<reference evidence="1 2" key="1">
    <citation type="submission" date="2024-06" db="EMBL/GenBank/DDBJ databases">
        <title>The Natural Products Discovery Center: Release of the First 8490 Sequenced Strains for Exploring Actinobacteria Biosynthetic Diversity.</title>
        <authorList>
            <person name="Kalkreuter E."/>
            <person name="Kautsar S.A."/>
            <person name="Yang D."/>
            <person name="Bader C.D."/>
            <person name="Teijaro C.N."/>
            <person name="Fluegel L."/>
            <person name="Davis C.M."/>
            <person name="Simpson J.R."/>
            <person name="Lauterbach L."/>
            <person name="Steele A.D."/>
            <person name="Gui C."/>
            <person name="Meng S."/>
            <person name="Li G."/>
            <person name="Viehrig K."/>
            <person name="Ye F."/>
            <person name="Su P."/>
            <person name="Kiefer A.F."/>
            <person name="Nichols A."/>
            <person name="Cepeda A.J."/>
            <person name="Yan W."/>
            <person name="Fan B."/>
            <person name="Jiang Y."/>
            <person name="Adhikari A."/>
            <person name="Zheng C.-J."/>
            <person name="Schuster L."/>
            <person name="Cowan T.M."/>
            <person name="Smanski M.J."/>
            <person name="Chevrette M.G."/>
            <person name="De Carvalho L.P.S."/>
            <person name="Shen B."/>
        </authorList>
    </citation>
    <scope>NUCLEOTIDE SEQUENCE [LARGE SCALE GENOMIC DNA]</scope>
    <source>
        <strain evidence="1 2">NPDC038104</strain>
    </source>
</reference>